<dbReference type="RefSeq" id="WP_180139712.1">
    <property type="nucleotide sequence ID" value="NZ_CAADHO010000003.1"/>
</dbReference>
<evidence type="ECO:0000313" key="1">
    <source>
        <dbReference type="EMBL" id="VFQ44363.1"/>
    </source>
</evidence>
<proteinExistence type="predicted"/>
<keyword evidence="2" id="KW-1185">Reference proteome</keyword>
<reference evidence="1 2" key="1">
    <citation type="submission" date="2019-03" db="EMBL/GenBank/DDBJ databases">
        <authorList>
            <person name="Nijsse B."/>
        </authorList>
    </citation>
    <scope>NUCLEOTIDE SEQUENCE [LARGE SCALE GENOMIC DNA]</scope>
    <source>
        <strain evidence="1">Desulfoluna butyratoxydans MSL71</strain>
    </source>
</reference>
<gene>
    <name evidence="1" type="ORF">MSL71_20120</name>
</gene>
<dbReference type="AlphaFoldDB" id="A0A4U8YSU2"/>
<dbReference type="EMBL" id="CAADHO010000003">
    <property type="protein sequence ID" value="VFQ44363.1"/>
    <property type="molecule type" value="Genomic_DNA"/>
</dbReference>
<name>A0A4U8YSU2_9BACT</name>
<sequence length="93" mass="10473">MQKWEPVKLTPEQQEFVDMMTPELPKLIARKAVSKVTGGIISARALEKADRAGNGPEIRYRTAAGIAYERTALLNWYVVRYAPKQLANINCLI</sequence>
<evidence type="ECO:0000313" key="2">
    <source>
        <dbReference type="Proteomes" id="UP000507962"/>
    </source>
</evidence>
<dbReference type="Proteomes" id="UP000507962">
    <property type="component" value="Unassembled WGS sequence"/>
</dbReference>
<protein>
    <submittedName>
        <fullName evidence="1">Uncharacterized protein</fullName>
    </submittedName>
</protein>
<organism evidence="1 2">
    <name type="scientific">Desulfoluna butyratoxydans</name>
    <dbReference type="NCBI Taxonomy" id="231438"/>
    <lineage>
        <taxon>Bacteria</taxon>
        <taxon>Pseudomonadati</taxon>
        <taxon>Thermodesulfobacteriota</taxon>
        <taxon>Desulfobacteria</taxon>
        <taxon>Desulfobacterales</taxon>
        <taxon>Desulfolunaceae</taxon>
        <taxon>Desulfoluna</taxon>
    </lineage>
</organism>
<accession>A0A4U8YSU2</accession>